<proteinExistence type="predicted"/>
<reference evidence="1" key="2">
    <citation type="journal article" date="2015" name="Data Brief">
        <title>Shoot transcriptome of the giant reed, Arundo donax.</title>
        <authorList>
            <person name="Barrero R.A."/>
            <person name="Guerrero F.D."/>
            <person name="Moolhuijzen P."/>
            <person name="Goolsby J.A."/>
            <person name="Tidwell J."/>
            <person name="Bellgard S.E."/>
            <person name="Bellgard M.I."/>
        </authorList>
    </citation>
    <scope>NUCLEOTIDE SEQUENCE</scope>
    <source>
        <tissue evidence="1">Shoot tissue taken approximately 20 cm above the soil surface</tissue>
    </source>
</reference>
<sequence length="41" mass="4670">MVTSCAHARSLIQPTETLRFAARFHKKLSRRCILQALPMVS</sequence>
<name>A0A0A9FXL8_ARUDO</name>
<protein>
    <submittedName>
        <fullName evidence="1">Uncharacterized protein</fullName>
    </submittedName>
</protein>
<accession>A0A0A9FXL8</accession>
<dbReference type="EMBL" id="GBRH01184818">
    <property type="protein sequence ID" value="JAE13078.1"/>
    <property type="molecule type" value="Transcribed_RNA"/>
</dbReference>
<dbReference type="AlphaFoldDB" id="A0A0A9FXL8"/>
<evidence type="ECO:0000313" key="1">
    <source>
        <dbReference type="EMBL" id="JAE13078.1"/>
    </source>
</evidence>
<reference evidence="1" key="1">
    <citation type="submission" date="2014-09" db="EMBL/GenBank/DDBJ databases">
        <authorList>
            <person name="Magalhaes I.L.F."/>
            <person name="Oliveira U."/>
            <person name="Santos F.R."/>
            <person name="Vidigal T.H.D.A."/>
            <person name="Brescovit A.D."/>
            <person name="Santos A.J."/>
        </authorList>
    </citation>
    <scope>NUCLEOTIDE SEQUENCE</scope>
    <source>
        <tissue evidence="1">Shoot tissue taken approximately 20 cm above the soil surface</tissue>
    </source>
</reference>
<organism evidence="1">
    <name type="scientific">Arundo donax</name>
    <name type="common">Giant reed</name>
    <name type="synonym">Donax arundinaceus</name>
    <dbReference type="NCBI Taxonomy" id="35708"/>
    <lineage>
        <taxon>Eukaryota</taxon>
        <taxon>Viridiplantae</taxon>
        <taxon>Streptophyta</taxon>
        <taxon>Embryophyta</taxon>
        <taxon>Tracheophyta</taxon>
        <taxon>Spermatophyta</taxon>
        <taxon>Magnoliopsida</taxon>
        <taxon>Liliopsida</taxon>
        <taxon>Poales</taxon>
        <taxon>Poaceae</taxon>
        <taxon>PACMAD clade</taxon>
        <taxon>Arundinoideae</taxon>
        <taxon>Arundineae</taxon>
        <taxon>Arundo</taxon>
    </lineage>
</organism>